<evidence type="ECO:0000313" key="1">
    <source>
        <dbReference type="EMBL" id="GJD58694.1"/>
    </source>
</evidence>
<dbReference type="Proteomes" id="UP000401717">
    <property type="component" value="Unassembled WGS sequence"/>
</dbReference>
<evidence type="ECO:0000313" key="2">
    <source>
        <dbReference type="EMBL" id="VUF15177.1"/>
    </source>
</evidence>
<keyword evidence="4" id="KW-1185">Reference proteome</keyword>
<dbReference type="EMBL" id="CABFVH010000048">
    <property type="protein sequence ID" value="VUF15177.1"/>
    <property type="molecule type" value="Genomic_DNA"/>
</dbReference>
<protein>
    <submittedName>
        <fullName evidence="2">Uncharacterized protein</fullName>
    </submittedName>
</protein>
<reference evidence="1" key="2">
    <citation type="journal article" date="2021" name="Front. Microbiol.">
        <title>Comprehensive Comparative Genomics and Phenotyping of Methylobacterium Species.</title>
        <authorList>
            <person name="Alessa O."/>
            <person name="Ogura Y."/>
            <person name="Fujitani Y."/>
            <person name="Takami H."/>
            <person name="Hayashi T."/>
            <person name="Sahin N."/>
            <person name="Tani A."/>
        </authorList>
    </citation>
    <scope>NUCLEOTIDE SEQUENCE</scope>
    <source>
        <strain evidence="1">DSM 22415</strain>
    </source>
</reference>
<name>A0A564G4E2_9HYPH</name>
<organism evidence="2 3">
    <name type="scientific">Methylobacterium dankookense</name>
    <dbReference type="NCBI Taxonomy" id="560405"/>
    <lineage>
        <taxon>Bacteria</taxon>
        <taxon>Pseudomonadati</taxon>
        <taxon>Pseudomonadota</taxon>
        <taxon>Alphaproteobacteria</taxon>
        <taxon>Hyphomicrobiales</taxon>
        <taxon>Methylobacteriaceae</taxon>
        <taxon>Methylobacterium</taxon>
    </lineage>
</organism>
<dbReference type="EMBL" id="BPQI01000164">
    <property type="protein sequence ID" value="GJD58694.1"/>
    <property type="molecule type" value="Genomic_DNA"/>
</dbReference>
<dbReference type="RefSeq" id="WP_144767541.1">
    <property type="nucleotide sequence ID" value="NZ_BPQI01000164.1"/>
</dbReference>
<reference evidence="1" key="3">
    <citation type="submission" date="2021-08" db="EMBL/GenBank/DDBJ databases">
        <authorList>
            <person name="Tani A."/>
            <person name="Ola A."/>
            <person name="Ogura Y."/>
            <person name="Katsura K."/>
            <person name="Hayashi T."/>
        </authorList>
    </citation>
    <scope>NUCLEOTIDE SEQUENCE</scope>
    <source>
        <strain evidence="1">DSM 22415</strain>
    </source>
</reference>
<evidence type="ECO:0000313" key="4">
    <source>
        <dbReference type="Proteomes" id="UP001055303"/>
    </source>
</evidence>
<dbReference type="AlphaFoldDB" id="A0A564G4E2"/>
<evidence type="ECO:0000313" key="3">
    <source>
        <dbReference type="Proteomes" id="UP000401717"/>
    </source>
</evidence>
<gene>
    <name evidence="1" type="ORF">IFDJLNFL_4617</name>
    <name evidence="2" type="ORF">MTDSW087_04912</name>
</gene>
<proteinExistence type="predicted"/>
<accession>A0A564G4E2</accession>
<dbReference type="Proteomes" id="UP001055303">
    <property type="component" value="Unassembled WGS sequence"/>
</dbReference>
<dbReference type="OrthoDB" id="9970887at2"/>
<sequence>MVEMLQEPIDTFEPLSEAIDRVAAGIALGAADQRRPGSPYLKSPPLTTREREWADRARLALRLIEVVTSDEGLDLSPSLDPAMAALRAIVGDAGRAVSHRA</sequence>
<reference evidence="2 3" key="1">
    <citation type="submission" date="2019-06" db="EMBL/GenBank/DDBJ databases">
        <authorList>
            <person name="Rodrigo-Torres L."/>
            <person name="Arahal R. D."/>
            <person name="Lucena T."/>
        </authorList>
    </citation>
    <scope>NUCLEOTIDE SEQUENCE [LARGE SCALE GENOMIC DNA]</scope>
    <source>
        <strain evidence="2 3">SW08-7</strain>
    </source>
</reference>